<dbReference type="HOGENOM" id="CLU_090154_0_0_1"/>
<accession>K3Y9D2</accession>
<comment type="pathway">
    <text evidence="4">Amino-acid biosynthesis; L-methionine biosynthesis via salvage pathway; L-methionine from S-methyl-5-thio-alpha-D-ribose 1-phosphate: step 5/6.</text>
</comment>
<evidence type="ECO:0000256" key="5">
    <source>
        <dbReference type="SAM" id="SignalP"/>
    </source>
</evidence>
<dbReference type="GO" id="GO:0005506">
    <property type="term" value="F:iron ion binding"/>
    <property type="evidence" value="ECO:0007669"/>
    <property type="project" value="UniProtKB-UniRule"/>
</dbReference>
<evidence type="ECO:0000256" key="1">
    <source>
        <dbReference type="ARBA" id="ARBA00004413"/>
    </source>
</evidence>
<feature type="binding site" evidence="4">
    <location>
        <position position="161"/>
    </location>
    <ligand>
        <name>Ni(2+)</name>
        <dbReference type="ChEBI" id="CHEBI:49786"/>
        <note>for nickel-dependent acireductone dioxygenase activity</note>
    </ligand>
</feature>
<comment type="similarity">
    <text evidence="4">Belongs to the acireductone dioxygenase (ARD) family.</text>
</comment>
<dbReference type="GO" id="GO:0010309">
    <property type="term" value="F:acireductone dioxygenase [iron(II)-requiring] activity"/>
    <property type="evidence" value="ECO:0000318"/>
    <property type="project" value="GO_Central"/>
</dbReference>
<dbReference type="Proteomes" id="UP000004995">
    <property type="component" value="Unassembled WGS sequence"/>
</dbReference>
<keyword evidence="5" id="KW-0732">Signal</keyword>
<dbReference type="CDD" id="cd02232">
    <property type="entry name" value="cupin_ARD"/>
    <property type="match status" value="1"/>
</dbReference>
<dbReference type="Gene3D" id="2.60.120.10">
    <property type="entry name" value="Jelly Rolls"/>
    <property type="match status" value="1"/>
</dbReference>
<dbReference type="InterPro" id="IPR027496">
    <property type="entry name" value="ARD_euk"/>
</dbReference>
<sequence length="272" mass="31598">MMIKRALLTKFLLLALLVLQTREVRADSRLESFVHDELQFSQGLGFPSIASFRGDFAEDMLNGVDDVVQAWYMDDATEEDQRLPHHRQPDDPVPLAKLLDLGIVAMRLDADNHDNDENLTMIRDQRGYLHMDIVTLTPEKMANYEAMIKRFFEEHLHADEEVRYCLEGSGYFDVRDEEDRWIRVSVRKGGLIVVPAGIYHRFTLDTNNYIKFLGTFFVGILQAMRLFSGGPDWTAYNRPHDHLPARKKYLAASHKRREEHRSEDQAQCDQKS</sequence>
<dbReference type="EnsemblPlants" id="KQK96751">
    <property type="protein sequence ID" value="KQK96751"/>
    <property type="gene ID" value="SETIT_010824mg"/>
</dbReference>
<evidence type="ECO:0000256" key="3">
    <source>
        <dbReference type="ARBA" id="ARBA00023242"/>
    </source>
</evidence>
<keyword evidence="4" id="KW-0223">Dioxygenase</keyword>
<dbReference type="SUPFAM" id="SSF51182">
    <property type="entry name" value="RmlC-like cupins"/>
    <property type="match status" value="1"/>
</dbReference>
<dbReference type="Gramene" id="KQK96751">
    <property type="protein sequence ID" value="KQK96751"/>
    <property type="gene ID" value="SETIT_010824mg"/>
</dbReference>
<dbReference type="GO" id="GO:0006555">
    <property type="term" value="P:methionine metabolic process"/>
    <property type="evidence" value="ECO:0000318"/>
    <property type="project" value="GO_Central"/>
</dbReference>
<evidence type="ECO:0000313" key="7">
    <source>
        <dbReference type="Proteomes" id="UP000004995"/>
    </source>
</evidence>
<feature type="chain" id="PRO_5010126581" description="Acireductone dioxygenase" evidence="5">
    <location>
        <begin position="27"/>
        <end position="272"/>
    </location>
</feature>
<dbReference type="eggNOG" id="KOG2107">
    <property type="taxonomic scope" value="Eukaryota"/>
</dbReference>
<feature type="binding site" evidence="4">
    <location>
        <position position="155"/>
    </location>
    <ligand>
        <name>Fe(2+)</name>
        <dbReference type="ChEBI" id="CHEBI:29033"/>
        <note>for iron-dependent acireductone dioxygenase activity</note>
    </ligand>
</feature>
<dbReference type="PANTHER" id="PTHR23418">
    <property type="entry name" value="ACIREDUCTONE DIOXYGENASE"/>
    <property type="match status" value="1"/>
</dbReference>
<dbReference type="EC" id="1.13.11.54" evidence="4"/>
<dbReference type="GO" id="GO:0005886">
    <property type="term" value="C:plasma membrane"/>
    <property type="evidence" value="ECO:0007669"/>
    <property type="project" value="UniProtKB-SubCell"/>
</dbReference>
<keyword evidence="4" id="KW-0533">Nickel</keyword>
<keyword evidence="4" id="KW-0479">Metal-binding</keyword>
<protein>
    <recommendedName>
        <fullName evidence="4">Acireductone dioxygenase</fullName>
    </recommendedName>
    <alternativeName>
        <fullName evidence="4">Acireductone dioxygenase (Fe(2+)-requiring)</fullName>
        <shortName evidence="4">ARD'</shortName>
        <shortName evidence="4">Fe-ARD</shortName>
        <ecNumber evidence="4">1.13.11.54</ecNumber>
    </alternativeName>
    <alternativeName>
        <fullName evidence="4">Acireductone dioxygenase (Ni(2+)-requiring)</fullName>
        <shortName evidence="4">ARD</shortName>
        <shortName evidence="4">Ni-ARD</shortName>
        <ecNumber evidence="4">1.13.11.53</ecNumber>
    </alternativeName>
</protein>
<feature type="binding site" evidence="4">
    <location>
        <position position="200"/>
    </location>
    <ligand>
        <name>Ni(2+)</name>
        <dbReference type="ChEBI" id="CHEBI:49786"/>
        <note>for nickel-dependent acireductone dioxygenase activity</note>
    </ligand>
</feature>
<keyword evidence="7" id="KW-1185">Reference proteome</keyword>
<feature type="binding site" evidence="4">
    <location>
        <position position="161"/>
    </location>
    <ligand>
        <name>Fe(2+)</name>
        <dbReference type="ChEBI" id="CHEBI:29033"/>
        <note>for iron-dependent acireductone dioxygenase activity</note>
    </ligand>
</feature>
<evidence type="ECO:0000313" key="6">
    <source>
        <dbReference type="EnsemblPlants" id="KQK96751"/>
    </source>
</evidence>
<organism evidence="6 7">
    <name type="scientific">Setaria italica</name>
    <name type="common">Foxtail millet</name>
    <name type="synonym">Panicum italicum</name>
    <dbReference type="NCBI Taxonomy" id="4555"/>
    <lineage>
        <taxon>Eukaryota</taxon>
        <taxon>Viridiplantae</taxon>
        <taxon>Streptophyta</taxon>
        <taxon>Embryophyta</taxon>
        <taxon>Tracheophyta</taxon>
        <taxon>Spermatophyta</taxon>
        <taxon>Magnoliopsida</taxon>
        <taxon>Liliopsida</taxon>
        <taxon>Poales</taxon>
        <taxon>Poaceae</taxon>
        <taxon>PACMAD clade</taxon>
        <taxon>Panicoideae</taxon>
        <taxon>Panicodae</taxon>
        <taxon>Paniceae</taxon>
        <taxon>Cenchrinae</taxon>
        <taxon>Setaria</taxon>
    </lineage>
</organism>
<comment type="function">
    <text evidence="4">Catalyzes 2 different reactions between oxygen and the acireductone 1,2-dihydroxy-3-keto-5-methylthiopentene (DHK-MTPene) depending upon the metal bound in the active site. Fe-containing acireductone dioxygenase (Fe-ARD) produces formate and 2-keto-4-methylthiobutyrate (KMTB), the alpha-ketoacid precursor of methionine in the methionine recycle pathway. Ni-containing acireductone dioxygenase (Ni-ARD) produces methylthiopropionate, carbon monoxide and formate, and does not lie on the methionine recycle pathway.</text>
</comment>
<feature type="binding site" evidence="4">
    <location>
        <position position="200"/>
    </location>
    <ligand>
        <name>Fe(2+)</name>
        <dbReference type="ChEBI" id="CHEBI:29033"/>
        <note>for iron-dependent acireductone dioxygenase activity</note>
    </ligand>
</feature>
<keyword evidence="3 4" id="KW-0539">Nucleus</keyword>
<dbReference type="GO" id="GO:0016151">
    <property type="term" value="F:nickel cation binding"/>
    <property type="evidence" value="ECO:0007669"/>
    <property type="project" value="UniProtKB-UniRule"/>
</dbReference>
<dbReference type="InterPro" id="IPR014710">
    <property type="entry name" value="RmlC-like_jellyroll"/>
</dbReference>
<dbReference type="GO" id="GO:0019509">
    <property type="term" value="P:L-methionine salvage from methylthioadenosine"/>
    <property type="evidence" value="ECO:0007669"/>
    <property type="project" value="UniProtKB-UniRule"/>
</dbReference>
<dbReference type="PANTHER" id="PTHR23418:SF12">
    <property type="entry name" value="ACIREDUCTONE DIOXYGENASE 3"/>
    <property type="match status" value="1"/>
</dbReference>
<dbReference type="STRING" id="4555.K3Y9D2"/>
<dbReference type="EC" id="1.13.11.53" evidence="4"/>
<comment type="subcellular location">
    <subcellularLocation>
        <location evidence="1">Cell membrane</location>
        <topology evidence="1">Peripheral membrane protein</topology>
        <orientation evidence="1">Cytoplasmic side</orientation>
    </subcellularLocation>
    <subcellularLocation>
        <location evidence="4">Cytoplasm</location>
    </subcellularLocation>
    <subcellularLocation>
        <location evidence="4">Nucleus</location>
    </subcellularLocation>
</comment>
<evidence type="ECO:0000256" key="4">
    <source>
        <dbReference type="HAMAP-Rule" id="MF_03154"/>
    </source>
</evidence>
<name>K3Y9D2_SETIT</name>
<keyword evidence="4" id="KW-0028">Amino-acid biosynthesis</keyword>
<keyword evidence="4" id="KW-0408">Iron</keyword>
<dbReference type="UniPathway" id="UPA00904">
    <property type="reaction ID" value="UER00878"/>
</dbReference>
<feature type="binding site" evidence="4">
    <location>
        <position position="157"/>
    </location>
    <ligand>
        <name>Fe(2+)</name>
        <dbReference type="ChEBI" id="CHEBI:29033"/>
        <note>for iron-dependent acireductone dioxygenase activity</note>
    </ligand>
</feature>
<evidence type="ECO:0000256" key="2">
    <source>
        <dbReference type="ARBA" id="ARBA00022490"/>
    </source>
</evidence>
<dbReference type="HAMAP" id="MF_03154">
    <property type="entry name" value="Salvage_MtnD_euk"/>
    <property type="match status" value="1"/>
</dbReference>
<reference evidence="7" key="1">
    <citation type="journal article" date="2012" name="Nat. Biotechnol.">
        <title>Reference genome sequence of the model plant Setaria.</title>
        <authorList>
            <person name="Bennetzen J.L."/>
            <person name="Schmutz J."/>
            <person name="Wang H."/>
            <person name="Percifield R."/>
            <person name="Hawkins J."/>
            <person name="Pontaroli A.C."/>
            <person name="Estep M."/>
            <person name="Feng L."/>
            <person name="Vaughn J.N."/>
            <person name="Grimwood J."/>
            <person name="Jenkins J."/>
            <person name="Barry K."/>
            <person name="Lindquist E."/>
            <person name="Hellsten U."/>
            <person name="Deshpande S."/>
            <person name="Wang X."/>
            <person name="Wu X."/>
            <person name="Mitros T."/>
            <person name="Triplett J."/>
            <person name="Yang X."/>
            <person name="Ye C.Y."/>
            <person name="Mauro-Herrera M."/>
            <person name="Wang L."/>
            <person name="Li P."/>
            <person name="Sharma M."/>
            <person name="Sharma R."/>
            <person name="Ronald P.C."/>
            <person name="Panaud O."/>
            <person name="Kellogg E.A."/>
            <person name="Brutnell T.P."/>
            <person name="Doust A.N."/>
            <person name="Tuskan G.A."/>
            <person name="Rokhsar D."/>
            <person name="Devos K.M."/>
        </authorList>
    </citation>
    <scope>NUCLEOTIDE SEQUENCE [LARGE SCALE GENOMIC DNA]</scope>
    <source>
        <strain evidence="7">cv. Yugu1</strain>
    </source>
</reference>
<dbReference type="InParanoid" id="K3Y9D2"/>
<dbReference type="GO" id="GO:0005737">
    <property type="term" value="C:cytoplasm"/>
    <property type="evidence" value="ECO:0007669"/>
    <property type="project" value="UniProtKB-SubCell"/>
</dbReference>
<dbReference type="InterPro" id="IPR004313">
    <property type="entry name" value="ARD"/>
</dbReference>
<comment type="catalytic activity">
    <reaction evidence="4">
        <text>1,2-dihydroxy-5-(methylsulfanyl)pent-1-en-3-one + O2 = 3-(methylsulfanyl)propanoate + CO + formate + 2 H(+)</text>
        <dbReference type="Rhea" id="RHEA:14161"/>
        <dbReference type="ChEBI" id="CHEBI:15378"/>
        <dbReference type="ChEBI" id="CHEBI:15379"/>
        <dbReference type="ChEBI" id="CHEBI:15740"/>
        <dbReference type="ChEBI" id="CHEBI:17245"/>
        <dbReference type="ChEBI" id="CHEBI:49016"/>
        <dbReference type="ChEBI" id="CHEBI:49252"/>
        <dbReference type="EC" id="1.13.11.53"/>
    </reaction>
</comment>
<comment type="cofactor">
    <cofactor evidence="4">
        <name>Fe(2+)</name>
        <dbReference type="ChEBI" id="CHEBI:29033"/>
    </cofactor>
    <cofactor evidence="4">
        <name>Ni(2+)</name>
        <dbReference type="ChEBI" id="CHEBI:49786"/>
    </cofactor>
    <text evidence="4">Binds either 1 Fe or Ni cation per monomer. Iron-binding promotes an acireductone dioxygenase reaction producing 2-keto-4-methylthiobutyrate, while nickel-binding promotes an acireductone dioxygenase reaction producing 3-(methylsulfanyl)propanoate.</text>
</comment>
<dbReference type="Pfam" id="PF03079">
    <property type="entry name" value="ARD"/>
    <property type="match status" value="1"/>
</dbReference>
<feature type="signal peptide" evidence="5">
    <location>
        <begin position="1"/>
        <end position="26"/>
    </location>
</feature>
<dbReference type="InterPro" id="IPR011051">
    <property type="entry name" value="RmlC_Cupin_sf"/>
</dbReference>
<keyword evidence="2 4" id="KW-0963">Cytoplasm</keyword>
<dbReference type="OMA" id="GPDWTAY"/>
<proteinExistence type="inferred from homology"/>
<dbReference type="AlphaFoldDB" id="K3Y9D2"/>
<dbReference type="GO" id="GO:0010308">
    <property type="term" value="F:acireductone dioxygenase (Ni2+-requiring) activity"/>
    <property type="evidence" value="ECO:0007669"/>
    <property type="project" value="UniProtKB-UniRule"/>
</dbReference>
<comment type="catalytic activity">
    <reaction evidence="4">
        <text>1,2-dihydroxy-5-(methylsulfanyl)pent-1-en-3-one + O2 = 4-methylsulfanyl-2-oxobutanoate + formate + 2 H(+)</text>
        <dbReference type="Rhea" id="RHEA:24504"/>
        <dbReference type="ChEBI" id="CHEBI:15378"/>
        <dbReference type="ChEBI" id="CHEBI:15379"/>
        <dbReference type="ChEBI" id="CHEBI:15740"/>
        <dbReference type="ChEBI" id="CHEBI:16723"/>
        <dbReference type="ChEBI" id="CHEBI:49252"/>
        <dbReference type="EC" id="1.13.11.54"/>
    </reaction>
</comment>
<dbReference type="EMBL" id="AGNK02004253">
    <property type="status" value="NOT_ANNOTATED_CDS"/>
    <property type="molecule type" value="Genomic_DNA"/>
</dbReference>
<keyword evidence="4" id="KW-0560">Oxidoreductase</keyword>
<feature type="binding site" evidence="4">
    <location>
        <position position="155"/>
    </location>
    <ligand>
        <name>Ni(2+)</name>
        <dbReference type="ChEBI" id="CHEBI:49786"/>
        <note>for nickel-dependent acireductone dioxygenase activity</note>
    </ligand>
</feature>
<dbReference type="FunFam" id="2.60.120.10:FF:000031">
    <property type="entry name" value="1,2-dihydroxy-3-keto-5-methylthiopentene dioxygenase"/>
    <property type="match status" value="1"/>
</dbReference>
<dbReference type="FunCoup" id="K3Y9D2">
    <property type="interactions" value="1404"/>
</dbReference>
<reference evidence="6" key="2">
    <citation type="submission" date="2018-08" db="UniProtKB">
        <authorList>
            <consortium name="EnsemblPlants"/>
        </authorList>
    </citation>
    <scope>IDENTIFICATION</scope>
    <source>
        <strain evidence="6">Yugu1</strain>
    </source>
</reference>
<dbReference type="GO" id="GO:0005634">
    <property type="term" value="C:nucleus"/>
    <property type="evidence" value="ECO:0007669"/>
    <property type="project" value="UniProtKB-SubCell"/>
</dbReference>
<keyword evidence="4" id="KW-0486">Methionine biosynthesis</keyword>
<feature type="binding site" evidence="4">
    <location>
        <position position="157"/>
    </location>
    <ligand>
        <name>Ni(2+)</name>
        <dbReference type="ChEBI" id="CHEBI:49786"/>
        <note>for nickel-dependent acireductone dioxygenase activity</note>
    </ligand>
</feature>